<dbReference type="AlphaFoldDB" id="A0A2V3IMC3"/>
<feature type="region of interest" description="Disordered" evidence="4">
    <location>
        <begin position="83"/>
        <end position="204"/>
    </location>
</feature>
<feature type="chain" id="PRO_5016179237" evidence="5">
    <location>
        <begin position="27"/>
        <end position="542"/>
    </location>
</feature>
<evidence type="ECO:0000256" key="1">
    <source>
        <dbReference type="ARBA" id="ARBA00022729"/>
    </source>
</evidence>
<gene>
    <name evidence="7" type="ORF">BWQ96_07006</name>
</gene>
<dbReference type="GO" id="GO:0004553">
    <property type="term" value="F:hydrolase activity, hydrolyzing O-glycosyl compounds"/>
    <property type="evidence" value="ECO:0007669"/>
    <property type="project" value="InterPro"/>
</dbReference>
<keyword evidence="3" id="KW-0326">Glycosidase</keyword>
<feature type="compositionally biased region" description="Low complexity" evidence="4">
    <location>
        <begin position="231"/>
        <end position="271"/>
    </location>
</feature>
<feature type="domain" description="GH16" evidence="6">
    <location>
        <begin position="257"/>
        <end position="532"/>
    </location>
</feature>
<dbReference type="InterPro" id="IPR008263">
    <property type="entry name" value="GH16_AS"/>
</dbReference>
<name>A0A2V3IMC3_9FLOR</name>
<keyword evidence="2" id="KW-0378">Hydrolase</keyword>
<evidence type="ECO:0000256" key="2">
    <source>
        <dbReference type="ARBA" id="ARBA00022801"/>
    </source>
</evidence>
<keyword evidence="8" id="KW-1185">Reference proteome</keyword>
<evidence type="ECO:0000256" key="5">
    <source>
        <dbReference type="SAM" id="SignalP"/>
    </source>
</evidence>
<dbReference type="GO" id="GO:0005975">
    <property type="term" value="P:carbohydrate metabolic process"/>
    <property type="evidence" value="ECO:0007669"/>
    <property type="project" value="InterPro"/>
</dbReference>
<dbReference type="PANTHER" id="PTHR10963">
    <property type="entry name" value="GLYCOSYL HYDROLASE-RELATED"/>
    <property type="match status" value="1"/>
</dbReference>
<dbReference type="Gene3D" id="2.60.120.200">
    <property type="match status" value="1"/>
</dbReference>
<dbReference type="InterPro" id="IPR000757">
    <property type="entry name" value="Beta-glucanase-like"/>
</dbReference>
<dbReference type="InterPro" id="IPR013320">
    <property type="entry name" value="ConA-like_dom_sf"/>
</dbReference>
<keyword evidence="1 5" id="KW-0732">Signal</keyword>
<feature type="signal peptide" evidence="5">
    <location>
        <begin position="1"/>
        <end position="26"/>
    </location>
</feature>
<sequence>MRTTLRCLRAIGTLLGIIRLANLSTAFPTDFLRGPQAIISNISQQISANLPVPDDAPVPKAGITVTLPLSQAISETFPRFQNTVSASPSASSSASRSISVTPSPSLTAFSPSPSPSGREAPSPSALPSTSTSPSPAPQISDNAPSTAPTSPPRSPSLSPPPRSTDLVVASGTTPSPLPINVPSLMQTPKSVISPSPETAMPSSIVAPSMQSSTGVLLSTSASAVPSLLTTPSLSVSTSTAPSVSTTPMPSASTIQAPSVSTTPTPSVFTTPTPSPSSPCRLDCRCESTGVLLGESSFDESELQKFGSELSSIYYASNFPSGPVFRSNWDPNLVSWDGSKLSFTVEKRSDGSLYGAELRTNSHWYGYGCVSACMKPIPVSGIITSLFTYTGNFDGIGGSAPNHNEIDIEFEGKDTTIVQFNYYTDDDGSTVQTNEHDHNLGFDASQSFNVYGFRWTPWGIEWEVNGQIVHQVQNNGGTTTPTVTSTTVQKVMANAWIVRESAEAFFGGAFDEASFSTASAEYRWIRYDKLDENGCCAISPSCP</sequence>
<evidence type="ECO:0000256" key="4">
    <source>
        <dbReference type="SAM" id="MobiDB-lite"/>
    </source>
</evidence>
<feature type="compositionally biased region" description="Pro residues" evidence="4">
    <location>
        <begin position="149"/>
        <end position="162"/>
    </location>
</feature>
<evidence type="ECO:0000256" key="3">
    <source>
        <dbReference type="ARBA" id="ARBA00023295"/>
    </source>
</evidence>
<proteinExistence type="predicted"/>
<dbReference type="InterPro" id="IPR050546">
    <property type="entry name" value="Glycosyl_Hydrlase_16"/>
</dbReference>
<dbReference type="Proteomes" id="UP000247409">
    <property type="component" value="Unassembled WGS sequence"/>
</dbReference>
<dbReference type="EMBL" id="NBIV01000132">
    <property type="protein sequence ID" value="PXF43233.1"/>
    <property type="molecule type" value="Genomic_DNA"/>
</dbReference>
<evidence type="ECO:0000313" key="8">
    <source>
        <dbReference type="Proteomes" id="UP000247409"/>
    </source>
</evidence>
<feature type="compositionally biased region" description="Low complexity" evidence="4">
    <location>
        <begin position="85"/>
        <end position="105"/>
    </location>
</feature>
<accession>A0A2V3IMC3</accession>
<dbReference type="STRING" id="448386.A0A2V3IMC3"/>
<comment type="caution">
    <text evidence="7">The sequence shown here is derived from an EMBL/GenBank/DDBJ whole genome shotgun (WGS) entry which is preliminary data.</text>
</comment>
<feature type="compositionally biased region" description="Polar residues" evidence="4">
    <location>
        <begin position="183"/>
        <end position="196"/>
    </location>
</feature>
<dbReference type="PROSITE" id="PS01034">
    <property type="entry name" value="GH16_1"/>
    <property type="match status" value="1"/>
</dbReference>
<dbReference type="OrthoDB" id="4781at2759"/>
<feature type="compositionally biased region" description="Low complexity" evidence="4">
    <location>
        <begin position="120"/>
        <end position="133"/>
    </location>
</feature>
<organism evidence="7 8">
    <name type="scientific">Gracilariopsis chorda</name>
    <dbReference type="NCBI Taxonomy" id="448386"/>
    <lineage>
        <taxon>Eukaryota</taxon>
        <taxon>Rhodophyta</taxon>
        <taxon>Florideophyceae</taxon>
        <taxon>Rhodymeniophycidae</taxon>
        <taxon>Gracilariales</taxon>
        <taxon>Gracilariaceae</taxon>
        <taxon>Gracilariopsis</taxon>
    </lineage>
</organism>
<dbReference type="Pfam" id="PF00722">
    <property type="entry name" value="Glyco_hydro_16"/>
    <property type="match status" value="1"/>
</dbReference>
<protein>
    <submittedName>
        <fullName evidence="7">Beta-glucanase</fullName>
    </submittedName>
</protein>
<feature type="region of interest" description="Disordered" evidence="4">
    <location>
        <begin position="231"/>
        <end position="279"/>
    </location>
</feature>
<reference evidence="7 8" key="1">
    <citation type="journal article" date="2018" name="Mol. Biol. Evol.">
        <title>Analysis of the draft genome of the red seaweed Gracilariopsis chorda provides insights into genome size evolution in Rhodophyta.</title>
        <authorList>
            <person name="Lee J."/>
            <person name="Yang E.C."/>
            <person name="Graf L."/>
            <person name="Yang J.H."/>
            <person name="Qiu H."/>
            <person name="Zel Zion U."/>
            <person name="Chan C.X."/>
            <person name="Stephens T.G."/>
            <person name="Weber A.P.M."/>
            <person name="Boo G.H."/>
            <person name="Boo S.M."/>
            <person name="Kim K.M."/>
            <person name="Shin Y."/>
            <person name="Jung M."/>
            <person name="Lee S.J."/>
            <person name="Yim H.S."/>
            <person name="Lee J.H."/>
            <person name="Bhattacharya D."/>
            <person name="Yoon H.S."/>
        </authorList>
    </citation>
    <scope>NUCLEOTIDE SEQUENCE [LARGE SCALE GENOMIC DNA]</scope>
    <source>
        <strain evidence="7 8">SKKU-2015</strain>
        <tissue evidence="7">Whole body</tissue>
    </source>
</reference>
<dbReference type="PANTHER" id="PTHR10963:SF22">
    <property type="entry name" value="GLYCOSIDASE CRH2-RELATED"/>
    <property type="match status" value="1"/>
</dbReference>
<dbReference type="SUPFAM" id="SSF49899">
    <property type="entry name" value="Concanavalin A-like lectins/glucanases"/>
    <property type="match status" value="1"/>
</dbReference>
<evidence type="ECO:0000313" key="7">
    <source>
        <dbReference type="EMBL" id="PXF43233.1"/>
    </source>
</evidence>
<dbReference type="PROSITE" id="PS51762">
    <property type="entry name" value="GH16_2"/>
    <property type="match status" value="1"/>
</dbReference>
<evidence type="ECO:0000259" key="6">
    <source>
        <dbReference type="PROSITE" id="PS51762"/>
    </source>
</evidence>